<reference evidence="3 4" key="1">
    <citation type="journal article" date="2016" name="Int. J. Syst. Evol. Microbiol.">
        <title>Paraphotobacterium marinum gen. nov., sp. nov., a member of the family Vibrionaceae, isolated from surface seawater.</title>
        <authorList>
            <person name="Huang Z."/>
            <person name="Dong C."/>
            <person name="Shao Z."/>
        </authorList>
    </citation>
    <scope>NUCLEOTIDE SEQUENCE [LARGE SCALE GENOMIC DNA]</scope>
    <source>
        <strain evidence="3 4">NSCS20N07D</strain>
    </source>
</reference>
<dbReference type="AlphaFoldDB" id="A0A220VFJ6"/>
<evidence type="ECO:0000259" key="2">
    <source>
        <dbReference type="Pfam" id="PF00535"/>
    </source>
</evidence>
<dbReference type="Proteomes" id="UP000242175">
    <property type="component" value="Chromosome small"/>
</dbReference>
<keyword evidence="4" id="KW-1185">Reference proteome</keyword>
<feature type="domain" description="Glycosyltransferase 2-like" evidence="2">
    <location>
        <begin position="5"/>
        <end position="103"/>
    </location>
</feature>
<gene>
    <name evidence="3" type="ORF">CF386_08950</name>
</gene>
<dbReference type="Pfam" id="PF00535">
    <property type="entry name" value="Glycos_transf_2"/>
    <property type="match status" value="1"/>
</dbReference>
<keyword evidence="3" id="KW-0808">Transferase</keyword>
<dbReference type="RefSeq" id="WP_089074096.1">
    <property type="nucleotide sequence ID" value="NZ_CBCSAM010000002.1"/>
</dbReference>
<comment type="similarity">
    <text evidence="1">Belongs to the glycosyltransferase 2 family. WaaE/KdtX subfamily.</text>
</comment>
<dbReference type="InterPro" id="IPR029044">
    <property type="entry name" value="Nucleotide-diphossugar_trans"/>
</dbReference>
<sequence>MTKISFYVLTFNSEMYIESILNKIQHIADEILIIDSGSTDKTKEIVSTFANTAFIFNKFEDFKQQRIFAEKSCKFDMILFLDSDEEPNDELINSIKHLKSTGFVYDAYRIKRLWNVLKKDVHSIYPICSPDYPIRLYNRKSCNFNDSPLCHEQVSGYSSEGIISGHIKHITFENFKTLKRKLKLYTNLAANDLILKNKKPSNLKIVFNPIGAFIKWYVFKSGFKDGIVGVQLGVYAYLYTLKKYNKAQKFLNQH</sequence>
<accession>A0A220VFJ6</accession>
<dbReference type="InterPro" id="IPR001173">
    <property type="entry name" value="Glyco_trans_2-like"/>
</dbReference>
<dbReference type="GO" id="GO:0016740">
    <property type="term" value="F:transferase activity"/>
    <property type="evidence" value="ECO:0007669"/>
    <property type="project" value="UniProtKB-KW"/>
</dbReference>
<proteinExistence type="inferred from homology"/>
<dbReference type="KEGG" id="pmai:CF386_08950"/>
<dbReference type="CDD" id="cd02511">
    <property type="entry name" value="Beta4Glucosyltransferase"/>
    <property type="match status" value="1"/>
</dbReference>
<name>A0A220VFJ6_9GAMM</name>
<dbReference type="PANTHER" id="PTHR43630:SF2">
    <property type="entry name" value="GLYCOSYLTRANSFERASE"/>
    <property type="match status" value="1"/>
</dbReference>
<evidence type="ECO:0000313" key="4">
    <source>
        <dbReference type="Proteomes" id="UP000242175"/>
    </source>
</evidence>
<evidence type="ECO:0000313" key="3">
    <source>
        <dbReference type="EMBL" id="ASK79188.1"/>
    </source>
</evidence>
<dbReference type="SUPFAM" id="SSF53448">
    <property type="entry name" value="Nucleotide-diphospho-sugar transferases"/>
    <property type="match status" value="1"/>
</dbReference>
<dbReference type="PANTHER" id="PTHR43630">
    <property type="entry name" value="POLY-BETA-1,6-N-ACETYL-D-GLUCOSAMINE SYNTHASE"/>
    <property type="match status" value="1"/>
</dbReference>
<evidence type="ECO:0000256" key="1">
    <source>
        <dbReference type="ARBA" id="ARBA00038494"/>
    </source>
</evidence>
<organism evidence="3 4">
    <name type="scientific">Paraphotobacterium marinum</name>
    <dbReference type="NCBI Taxonomy" id="1755811"/>
    <lineage>
        <taxon>Bacteria</taxon>
        <taxon>Pseudomonadati</taxon>
        <taxon>Pseudomonadota</taxon>
        <taxon>Gammaproteobacteria</taxon>
        <taxon>Vibrionales</taxon>
        <taxon>Vibrionaceae</taxon>
        <taxon>Paraphotobacterium</taxon>
    </lineage>
</organism>
<dbReference type="Gene3D" id="3.90.550.10">
    <property type="entry name" value="Spore Coat Polysaccharide Biosynthesis Protein SpsA, Chain A"/>
    <property type="match status" value="1"/>
</dbReference>
<dbReference type="OrthoDB" id="9815923at2"/>
<protein>
    <submittedName>
        <fullName evidence="3">Glycosyl transferase family 2</fullName>
    </submittedName>
</protein>
<dbReference type="EMBL" id="CP022356">
    <property type="protein sequence ID" value="ASK79188.1"/>
    <property type="molecule type" value="Genomic_DNA"/>
</dbReference>